<accession>A0A5Q0CCK3</accession>
<dbReference type="Proteomes" id="UP000326881">
    <property type="component" value="Plasmid unnamed"/>
</dbReference>
<evidence type="ECO:0000313" key="3">
    <source>
        <dbReference type="Proteomes" id="UP000326881"/>
    </source>
</evidence>
<gene>
    <name evidence="2" type="ORF">FZ934_25220</name>
</gene>
<sequence length="1927" mass="207772">MKIVLLCDLVAAPGGGQNIFGIRLSGAGLRLSPGDDPAKSDLFKRAGATPLPSSPDQGLDDYLDILGEDAGPLFPWIGGELGFSSFFATAPSAGLPSGTIIASDEQKLLLPASSETGKPNFELADQSWRWLLYTALHDLAGPDRTNSFSDLRPFVLAGLNDSNHRQPLDEIDGGKTLFRYEAFLAGLASMAAPIPHGRLNLVRFTRLDSLPSVQPGERTLLVAAPRLKPRKGSTVFEPDISDPSKIVWETTPAGVVATIPYTTTFNGLPIEAICRAMDPGTSGSGDTSFLDRDTFWVRRTHTGEASDSRKGVAFDDAMASLPAKLSEAFSLAELLVGAIESDAATQSAPIAHAIAGGDKRRGAALLSEAVLIALRDIVGPGCIALDSPHVGDAKLVTGPNGSPVHAAIIEQVNEATPRGVRLQDTDALATAVANADRVFRNAFRLRTPDQEAQLGRWFDILASVLGPALGMPKDGAEFTRALADAMTDNVNQPEVFEPALLRKVVDGAITATNAAAIQIAVWRDAVSGQESLRPWFSAAETAFGSLFEQGFNVVRLLKASNIDLAWTDPEGIWRNAGAPDQTDLDILCGADSDDDRGSIRDSVISSLFGTLCESDASGMTPLEARYESCHGRIGMLPASARKGIASGIDTILRAQRGDWFPQPTVDSDGDTLLSGNLVADAHPVMLQVDRLVVAAQSTTDLNDDMAGYGMMMRRSTPTEDWRCLTAGFAEINPDAGYGAGPKPVEFKSAPRTVLSALPVGYVGRAPQAILPYDNRPVIGDSQGAMKPDDQPSGDVPLVRIIRQVQPRVQERPPAETLLPFLAYGATYEIAPFGISNQGGLPIEIRNNDFPALLDPSKLAEDHFFPPPEAVRRFTYLRRTGIGSLRVDPTATGREAFHPLLLGKDVKPIAEEISVPAIAVEPWNPSASTGSRPLKMKTALLLSNDDGDPFSETAGKLTLTIEPPVTPIEDFDRWIALDEALLNQNSAEKLKLRDFRKAVRTRHAALTAELHELEQKRRRADSDALKASSEQIRKELVIQDPAVDALAISVRRVRRDGALAADSSAPFAPVFVPWRWNWDNDTTAQDPFASRPSINLTCVVQRGTKTAFDSGSRTVAVASGDVVVVQLFAAVRTERFSGKVDPAGERRFDKVVREASVGDVDVVDPTDGGHYRLFSLHEFAVEAASTHLPEPAEIARQISGTIVTADAFPDESEGDFRLDFTRATSAKMDAIGAIAVGAQAWRWTGRPLPPFPFKKEGTFNDFPPVPPADPYDDDISKRAAPPSPGEYPLLWDVAGFAERLGETLDDTPAAVPIAETIASSVATTLPIRIALNSTGRRESTRYLRFVATAYSRYAAAYRAVEAPVLPIKARWESASGWSTPWYRMLRTARSTRALPPPSIRAVLPLTRAVAEGDEVSPVAGVLAVVDGAWFEHSGLGDWMLGGVDIAQRTKFREKGATISATAVEMGPDPLVRAYGLSSASPAERKMPRKHDELRNVAPLTVAGPLGHSFDTGTATGLFLNSSFVISPPEFTHEDPDAWWMAKLSFRRLVLAEATEGYWSDVLLLPAKSTSSQISITQHDTRPDNERATATFTFAASLARRQKNGTKQISQAFSVAAEWSDGACSLAIDGAANKTFALSRSAFDLRVVAVRRVSDIKRDGGIASYAWFDIFLLVKPSGGHWRLAWQTKWFDVLEPDELADADPATTELTVNLTRTVEGARTGDIRVSRSLQISEPTEGRWAQFMPNMAALVRSSRVSLAGLAMQVDPDDTKNLLLSAGGTQWGWLGTNGLLSERVRGRENQGLFNLLLVTKSITSVSGEPDEIFVGLFHSSTGYDSAKKAVGLQPFALHAGGDLTGQALVGRILTVRSGRANLQQADIQKWLEDPWGQFFPPENDEPVDPAKVFGRQEQADVPLQIIEIYAPITVIGTA</sequence>
<organism evidence="2 3">
    <name type="scientific">Rhizobium grahamii</name>
    <dbReference type="NCBI Taxonomy" id="1120045"/>
    <lineage>
        <taxon>Bacteria</taxon>
        <taxon>Pseudomonadati</taxon>
        <taxon>Pseudomonadota</taxon>
        <taxon>Alphaproteobacteria</taxon>
        <taxon>Hyphomicrobiales</taxon>
        <taxon>Rhizobiaceae</taxon>
        <taxon>Rhizobium/Agrobacterium group</taxon>
        <taxon>Rhizobium</taxon>
    </lineage>
</organism>
<geneLocation type="plasmid" evidence="2 3">
    <name>unnamed</name>
</geneLocation>
<proteinExistence type="predicted"/>
<dbReference type="KEGG" id="rgr:FZ934_25220"/>
<keyword evidence="3" id="KW-1185">Reference proteome</keyword>
<dbReference type="OrthoDB" id="8309625at2"/>
<name>A0A5Q0CCK3_9HYPH</name>
<keyword evidence="1" id="KW-0175">Coiled coil</keyword>
<dbReference type="EMBL" id="CP043499">
    <property type="protein sequence ID" value="QFY63546.1"/>
    <property type="molecule type" value="Genomic_DNA"/>
</dbReference>
<reference evidence="2 3" key="1">
    <citation type="submission" date="2019-08" db="EMBL/GenBank/DDBJ databases">
        <title>Prosopis cineraria nodule microbiome.</title>
        <authorList>
            <person name="Ali R."/>
            <person name="Chaluvadi S.R."/>
            <person name="Wang X."/>
        </authorList>
    </citation>
    <scope>NUCLEOTIDE SEQUENCE [LARGE SCALE GENOMIC DNA]</scope>
    <source>
        <strain evidence="2 3">BG7</strain>
        <plasmid evidence="2 3">unnamed</plasmid>
    </source>
</reference>
<evidence type="ECO:0000256" key="1">
    <source>
        <dbReference type="SAM" id="Coils"/>
    </source>
</evidence>
<feature type="coiled-coil region" evidence="1">
    <location>
        <begin position="995"/>
        <end position="1029"/>
    </location>
</feature>
<evidence type="ECO:0000313" key="2">
    <source>
        <dbReference type="EMBL" id="QFY63546.1"/>
    </source>
</evidence>
<dbReference type="RefSeq" id="WP_153273506.1">
    <property type="nucleotide sequence ID" value="NZ_CP043499.1"/>
</dbReference>
<protein>
    <submittedName>
        <fullName evidence="2">Uncharacterized protein</fullName>
    </submittedName>
</protein>
<keyword evidence="2" id="KW-0614">Plasmid</keyword>